<accession>A0A6A6KD74</accession>
<reference evidence="1 2" key="1">
    <citation type="journal article" date="2020" name="Mol. Plant">
        <title>The Chromosome-Based Rubber Tree Genome Provides New Insights into Spurge Genome Evolution and Rubber Biosynthesis.</title>
        <authorList>
            <person name="Liu J."/>
            <person name="Shi C."/>
            <person name="Shi C.C."/>
            <person name="Li W."/>
            <person name="Zhang Q.J."/>
            <person name="Zhang Y."/>
            <person name="Li K."/>
            <person name="Lu H.F."/>
            <person name="Shi C."/>
            <person name="Zhu S.T."/>
            <person name="Xiao Z.Y."/>
            <person name="Nan H."/>
            <person name="Yue Y."/>
            <person name="Zhu X.G."/>
            <person name="Wu Y."/>
            <person name="Hong X.N."/>
            <person name="Fan G.Y."/>
            <person name="Tong Y."/>
            <person name="Zhang D."/>
            <person name="Mao C.L."/>
            <person name="Liu Y.L."/>
            <person name="Hao S.J."/>
            <person name="Liu W.Q."/>
            <person name="Lv M.Q."/>
            <person name="Zhang H.B."/>
            <person name="Liu Y."/>
            <person name="Hu-Tang G.R."/>
            <person name="Wang J.P."/>
            <person name="Wang J.H."/>
            <person name="Sun Y.H."/>
            <person name="Ni S.B."/>
            <person name="Chen W.B."/>
            <person name="Zhang X.C."/>
            <person name="Jiao Y.N."/>
            <person name="Eichler E.E."/>
            <person name="Li G.H."/>
            <person name="Liu X."/>
            <person name="Gao L.Z."/>
        </authorList>
    </citation>
    <scope>NUCLEOTIDE SEQUENCE [LARGE SCALE GENOMIC DNA]</scope>
    <source>
        <strain evidence="2">cv. GT1</strain>
        <tissue evidence="1">Leaf</tissue>
    </source>
</reference>
<sequence>MIPIHASSPIATIPLMSIELEWLIVIFSSESLSKIYAYVYEKLIECPSIYELMACPHFNWQHIPLLEIWREKKDIDDNPQLILESYPPEGSIKVFKDALSSNKVNYDGVDIPLPFNLEILKWANETKEILSSAKVPSQVKFYNIYGINLETPHSVW</sequence>
<dbReference type="PANTHER" id="PTHR11440">
    <property type="entry name" value="LECITHIN-CHOLESTEROL ACYLTRANSFERASE-RELATED"/>
    <property type="match status" value="1"/>
</dbReference>
<proteinExistence type="predicted"/>
<protein>
    <submittedName>
        <fullName evidence="1">Uncharacterized protein</fullName>
    </submittedName>
</protein>
<name>A0A6A6KD74_HEVBR</name>
<comment type="caution">
    <text evidence="1">The sequence shown here is derived from an EMBL/GenBank/DDBJ whole genome shotgun (WGS) entry which is preliminary data.</text>
</comment>
<evidence type="ECO:0000313" key="1">
    <source>
        <dbReference type="EMBL" id="KAF2286832.1"/>
    </source>
</evidence>
<keyword evidence="2" id="KW-1185">Reference proteome</keyword>
<evidence type="ECO:0000313" key="2">
    <source>
        <dbReference type="Proteomes" id="UP000467840"/>
    </source>
</evidence>
<organism evidence="1 2">
    <name type="scientific">Hevea brasiliensis</name>
    <name type="common">Para rubber tree</name>
    <name type="synonym">Siphonia brasiliensis</name>
    <dbReference type="NCBI Taxonomy" id="3981"/>
    <lineage>
        <taxon>Eukaryota</taxon>
        <taxon>Viridiplantae</taxon>
        <taxon>Streptophyta</taxon>
        <taxon>Embryophyta</taxon>
        <taxon>Tracheophyta</taxon>
        <taxon>Spermatophyta</taxon>
        <taxon>Magnoliopsida</taxon>
        <taxon>eudicotyledons</taxon>
        <taxon>Gunneridae</taxon>
        <taxon>Pentapetalae</taxon>
        <taxon>rosids</taxon>
        <taxon>fabids</taxon>
        <taxon>Malpighiales</taxon>
        <taxon>Euphorbiaceae</taxon>
        <taxon>Crotonoideae</taxon>
        <taxon>Micrandreae</taxon>
        <taxon>Hevea</taxon>
    </lineage>
</organism>
<gene>
    <name evidence="1" type="ORF">GH714_031300</name>
</gene>
<dbReference type="Proteomes" id="UP000467840">
    <property type="component" value="Chromosome 3"/>
</dbReference>
<dbReference type="EMBL" id="JAAGAX010000017">
    <property type="protein sequence ID" value="KAF2286832.1"/>
    <property type="molecule type" value="Genomic_DNA"/>
</dbReference>
<dbReference type="AlphaFoldDB" id="A0A6A6KD74"/>